<accession>W5WKP9</accession>
<sequence length="540" mass="57210">MKSGLVFPVVVAAVAATALLPSPASAAPNHAAAACAFTTGSAERSEARPSCVAADIGLDRLPAVGESATVTVTIKSRVALDHASLTVRLPDTLTLDRRSSGLSEPRTTGLSQVAVQQFPLTTKGRTVTFGVTAVAPGPAHIEADVTDPDAPAIERAAHAAAPLVVGERPGTSRQGVTGTESKAVTRSAPTAALTTAAAGQVCATGSLTYADAAGNWKAGRTVRVQIAARATSTSAAAFYASGLTSWNDGSYSLCFTAPVTTMYQLWIQFTADSNLWRVTDNAGSSAYTLTTVAKSNVASGSTAAFGTTSPPSTYMRAWHAFDTLNKLWALHGSSSCWTDRQSSNCTPITLHWQPGSTDGTYFNNVGTRYVALKDADPDSEHTVLHESGHALMDLLYGGWWAQSDCPNPHTLHLRSGTNCAWTEGFADAIAGYTMGDGMYYWPNGASVDLMNTTWNDPTQYASRTNPEDGDQVELRVAGALIDLWRKVDNGPTSTFADMISYPSSSFKEWFTTDRPAYNLDVSSTTRDLVYTHTIDYRTTS</sequence>
<protein>
    <recommendedName>
        <fullName evidence="4">Mycolysin</fullName>
    </recommendedName>
</protein>
<evidence type="ECO:0000313" key="2">
    <source>
        <dbReference type="EMBL" id="AHH98739.1"/>
    </source>
</evidence>
<proteinExistence type="predicted"/>
<dbReference type="HOGENOM" id="CLU_578607_0_0_11"/>
<organism evidence="2 3">
    <name type="scientific">Kutzneria albida DSM 43870</name>
    <dbReference type="NCBI Taxonomy" id="1449976"/>
    <lineage>
        <taxon>Bacteria</taxon>
        <taxon>Bacillati</taxon>
        <taxon>Actinomycetota</taxon>
        <taxon>Actinomycetes</taxon>
        <taxon>Pseudonocardiales</taxon>
        <taxon>Pseudonocardiaceae</taxon>
        <taxon>Kutzneria</taxon>
    </lineage>
</organism>
<dbReference type="PROSITE" id="PS51257">
    <property type="entry name" value="PROKAR_LIPOPROTEIN"/>
    <property type="match status" value="1"/>
</dbReference>
<feature type="chain" id="PRO_5004873251" description="Mycolysin" evidence="1">
    <location>
        <begin position="27"/>
        <end position="540"/>
    </location>
</feature>
<keyword evidence="1" id="KW-0732">Signal</keyword>
<dbReference type="OrthoDB" id="2677755at2"/>
<evidence type="ECO:0000313" key="3">
    <source>
        <dbReference type="Proteomes" id="UP000019225"/>
    </source>
</evidence>
<dbReference type="RefSeq" id="WP_148309659.1">
    <property type="nucleotide sequence ID" value="NZ_CP007155.1"/>
</dbReference>
<dbReference type="EMBL" id="CP007155">
    <property type="protein sequence ID" value="AHH98739.1"/>
    <property type="molecule type" value="Genomic_DNA"/>
</dbReference>
<name>W5WKP9_9PSEU</name>
<evidence type="ECO:0008006" key="4">
    <source>
        <dbReference type="Google" id="ProtNLM"/>
    </source>
</evidence>
<keyword evidence="3" id="KW-1185">Reference proteome</keyword>
<feature type="signal peptide" evidence="1">
    <location>
        <begin position="1"/>
        <end position="26"/>
    </location>
</feature>
<dbReference type="AlphaFoldDB" id="W5WKP9"/>
<dbReference type="KEGG" id="kal:KALB_5377"/>
<dbReference type="Proteomes" id="UP000019225">
    <property type="component" value="Chromosome"/>
</dbReference>
<gene>
    <name evidence="2" type="ORF">KALB_5377</name>
</gene>
<reference evidence="2 3" key="1">
    <citation type="journal article" date="2014" name="BMC Genomics">
        <title>Complete genome sequence of producer of the glycopeptide antibiotic Aculeximycin Kutzneria albida DSM 43870T, a representative of minor genus of Pseudonocardiaceae.</title>
        <authorList>
            <person name="Rebets Y."/>
            <person name="Tokovenko B."/>
            <person name="Lushchyk I."/>
            <person name="Ruckert C."/>
            <person name="Zaburannyi N."/>
            <person name="Bechthold A."/>
            <person name="Kalinowski J."/>
            <person name="Luzhetskyy A."/>
        </authorList>
    </citation>
    <scope>NUCLEOTIDE SEQUENCE [LARGE SCALE GENOMIC DNA]</scope>
    <source>
        <strain evidence="2">DSM 43870</strain>
    </source>
</reference>
<evidence type="ECO:0000256" key="1">
    <source>
        <dbReference type="SAM" id="SignalP"/>
    </source>
</evidence>
<dbReference type="eggNOG" id="ENOG5033TFM">
    <property type="taxonomic scope" value="Bacteria"/>
</dbReference>